<keyword evidence="8" id="KW-1185">Reference proteome</keyword>
<dbReference type="GO" id="GO:0045892">
    <property type="term" value="P:negative regulation of DNA-templated transcription"/>
    <property type="evidence" value="ECO:0007669"/>
    <property type="project" value="TreeGrafter"/>
</dbReference>
<dbReference type="GO" id="GO:0016787">
    <property type="term" value="F:hydrolase activity"/>
    <property type="evidence" value="ECO:0007669"/>
    <property type="project" value="UniProtKB-KW"/>
</dbReference>
<dbReference type="InterPro" id="IPR035093">
    <property type="entry name" value="RelE/ParE_toxin_dom_sf"/>
</dbReference>
<evidence type="ECO:0000313" key="8">
    <source>
        <dbReference type="Proteomes" id="UP000000310"/>
    </source>
</evidence>
<keyword evidence="2" id="KW-1277">Toxin-antitoxin system</keyword>
<dbReference type="GO" id="GO:0006401">
    <property type="term" value="P:RNA catabolic process"/>
    <property type="evidence" value="ECO:0007669"/>
    <property type="project" value="InterPro"/>
</dbReference>
<gene>
    <name evidence="7" type="ordered locus">Pedsa_2435</name>
</gene>
<reference evidence="7 8" key="1">
    <citation type="journal article" date="2011" name="Stand. Genomic Sci.">
        <title>Complete genome sequence of the gliding, heparinolytic Pedobacter saltans type strain (113).</title>
        <authorList>
            <person name="Liolios K."/>
            <person name="Sikorski J."/>
            <person name="Lu M."/>
            <person name="Nolan M."/>
            <person name="Lapidus A."/>
            <person name="Lucas S."/>
            <person name="Hammon N."/>
            <person name="Deshpande S."/>
            <person name="Cheng J.F."/>
            <person name="Tapia R."/>
            <person name="Han C."/>
            <person name="Goodwin L."/>
            <person name="Pitluck S."/>
            <person name="Huntemann M."/>
            <person name="Ivanova N."/>
            <person name="Pagani I."/>
            <person name="Mavromatis K."/>
            <person name="Ovchinikova G."/>
            <person name="Pati A."/>
            <person name="Chen A."/>
            <person name="Palaniappan K."/>
            <person name="Land M."/>
            <person name="Hauser L."/>
            <person name="Brambilla E.M."/>
            <person name="Kotsyurbenko O."/>
            <person name="Rohde M."/>
            <person name="Tindall B.J."/>
            <person name="Abt B."/>
            <person name="Goker M."/>
            <person name="Detter J.C."/>
            <person name="Woyke T."/>
            <person name="Bristow J."/>
            <person name="Eisen J.A."/>
            <person name="Markowitz V."/>
            <person name="Hugenholtz P."/>
            <person name="Klenk H.P."/>
            <person name="Kyrpides N.C."/>
        </authorList>
    </citation>
    <scope>NUCLEOTIDE SEQUENCE [LARGE SCALE GENOMIC DNA]</scope>
    <source>
        <strain evidence="8">ATCC 51119 / DSM 12145 / JCM 21818 / LMG 10337 / NBRC 100064 / NCIMB 13643</strain>
    </source>
</reference>
<organism evidence="7 8">
    <name type="scientific">Pseudopedobacter saltans (strain ATCC 51119 / DSM 12145 / JCM 21818 / CCUG 39354 / LMG 10337 / NBRC 100064 / NCIMB 13643)</name>
    <name type="common">Pedobacter saltans</name>
    <dbReference type="NCBI Taxonomy" id="762903"/>
    <lineage>
        <taxon>Bacteria</taxon>
        <taxon>Pseudomonadati</taxon>
        <taxon>Bacteroidota</taxon>
        <taxon>Sphingobacteriia</taxon>
        <taxon>Sphingobacteriales</taxon>
        <taxon>Sphingobacteriaceae</taxon>
        <taxon>Pseudopedobacter</taxon>
    </lineage>
</organism>
<dbReference type="NCBIfam" id="TIGR02116">
    <property type="entry name" value="toxin_Txe_YoeB"/>
    <property type="match status" value="1"/>
</dbReference>
<dbReference type="Pfam" id="PF06769">
    <property type="entry name" value="YoeB_toxin"/>
    <property type="match status" value="1"/>
</dbReference>
<keyword evidence="5" id="KW-0378">Hydrolase</keyword>
<name>F0SER6_PSESL</name>
<evidence type="ECO:0000256" key="5">
    <source>
        <dbReference type="ARBA" id="ARBA00022801"/>
    </source>
</evidence>
<evidence type="ECO:0000256" key="6">
    <source>
        <dbReference type="ARBA" id="ARBA00030388"/>
    </source>
</evidence>
<dbReference type="Proteomes" id="UP000000310">
    <property type="component" value="Chromosome"/>
</dbReference>
<dbReference type="GO" id="GO:0004519">
    <property type="term" value="F:endonuclease activity"/>
    <property type="evidence" value="ECO:0007669"/>
    <property type="project" value="UniProtKB-KW"/>
</dbReference>
<comment type="similarity">
    <text evidence="1">Belongs to the YoeB family.</text>
</comment>
<evidence type="ECO:0000256" key="1">
    <source>
        <dbReference type="ARBA" id="ARBA00008172"/>
    </source>
</evidence>
<accession>F0SER6</accession>
<evidence type="ECO:0000313" key="7">
    <source>
        <dbReference type="EMBL" id="ADY52982.1"/>
    </source>
</evidence>
<proteinExistence type="inferred from homology"/>
<protein>
    <recommendedName>
        <fullName evidence="6">Putative mRNA interferase YoeB</fullName>
    </recommendedName>
</protein>
<keyword evidence="4" id="KW-0255">Endonuclease</keyword>
<dbReference type="PANTHER" id="PTHR38039">
    <property type="entry name" value="TOXIN YOEB"/>
    <property type="match status" value="1"/>
</dbReference>
<dbReference type="HOGENOM" id="CLU_169492_2_2_10"/>
<dbReference type="EMBL" id="CP002545">
    <property type="protein sequence ID" value="ADY52982.1"/>
    <property type="molecule type" value="Genomic_DNA"/>
</dbReference>
<dbReference type="Gene3D" id="3.30.2310.20">
    <property type="entry name" value="RelE-like"/>
    <property type="match status" value="1"/>
</dbReference>
<dbReference type="AlphaFoldDB" id="F0SER6"/>
<dbReference type="PANTHER" id="PTHR38039:SF1">
    <property type="entry name" value="TOXIN YOEB"/>
    <property type="match status" value="1"/>
</dbReference>
<dbReference type="KEGG" id="psn:Pedsa_2435"/>
<dbReference type="RefSeq" id="WP_013633467.1">
    <property type="nucleotide sequence ID" value="NC_015177.1"/>
</dbReference>
<evidence type="ECO:0000256" key="3">
    <source>
        <dbReference type="ARBA" id="ARBA00022722"/>
    </source>
</evidence>
<keyword evidence="3" id="KW-0540">Nuclease</keyword>
<dbReference type="InterPro" id="IPR009614">
    <property type="entry name" value="YoeB_toxin"/>
</dbReference>
<dbReference type="OrthoDB" id="9801102at2"/>
<sequence length="86" mass="10247">MEIEFHADALSDREYWMKSGNKIIQKKIGELIIAIGKDPFNGIGKPEPLKYQYTGLWSRRINKEHRLIYKVEENLIKIYSMKGHYY</sequence>
<dbReference type="SUPFAM" id="SSF143011">
    <property type="entry name" value="RelE-like"/>
    <property type="match status" value="1"/>
</dbReference>
<dbReference type="eggNOG" id="COG4115">
    <property type="taxonomic scope" value="Bacteria"/>
</dbReference>
<evidence type="ECO:0000256" key="4">
    <source>
        <dbReference type="ARBA" id="ARBA00022759"/>
    </source>
</evidence>
<evidence type="ECO:0000256" key="2">
    <source>
        <dbReference type="ARBA" id="ARBA00022649"/>
    </source>
</evidence>
<reference evidence="8" key="2">
    <citation type="submission" date="2011-02" db="EMBL/GenBank/DDBJ databases">
        <title>The complete genome of Pedobacter saltans DSM 12145.</title>
        <authorList>
            <consortium name="US DOE Joint Genome Institute (JGI-PGF)"/>
            <person name="Lucas S."/>
            <person name="Copeland A."/>
            <person name="Lapidus A."/>
            <person name="Bruce D."/>
            <person name="Goodwin L."/>
            <person name="Pitluck S."/>
            <person name="Kyrpides N."/>
            <person name="Mavromatis K."/>
            <person name="Pagani I."/>
            <person name="Ivanova N."/>
            <person name="Ovchinnikova G."/>
            <person name="Lu M."/>
            <person name="Detter J.C."/>
            <person name="Han C."/>
            <person name="Land M."/>
            <person name="Hauser L."/>
            <person name="Markowitz V."/>
            <person name="Cheng J.-F."/>
            <person name="Hugenholtz P."/>
            <person name="Woyke T."/>
            <person name="Wu D."/>
            <person name="Tindall B."/>
            <person name="Pomrenke H.G."/>
            <person name="Brambilla E."/>
            <person name="Klenk H.-P."/>
            <person name="Eisen J.A."/>
        </authorList>
    </citation>
    <scope>NUCLEOTIDE SEQUENCE [LARGE SCALE GENOMIC DNA]</scope>
    <source>
        <strain evidence="8">ATCC 51119 / DSM 12145 / JCM 21818 / LMG 10337 / NBRC 100064 / NCIMB 13643</strain>
    </source>
</reference>
<dbReference type="STRING" id="762903.Pedsa_2435"/>